<evidence type="ECO:0000313" key="2">
    <source>
        <dbReference type="Proteomes" id="UP000223913"/>
    </source>
</evidence>
<gene>
    <name evidence="1" type="ORF">CRP01_35410</name>
</gene>
<dbReference type="AlphaFoldDB" id="A0A2D0MZY6"/>
<organism evidence="1 2">
    <name type="scientific">Flavilitoribacter nigricans (strain ATCC 23147 / DSM 23189 / NBRC 102662 / NCIMB 1420 / SS-2)</name>
    <name type="common">Lewinella nigricans</name>
    <dbReference type="NCBI Taxonomy" id="1122177"/>
    <lineage>
        <taxon>Bacteria</taxon>
        <taxon>Pseudomonadati</taxon>
        <taxon>Bacteroidota</taxon>
        <taxon>Saprospiria</taxon>
        <taxon>Saprospirales</taxon>
        <taxon>Lewinellaceae</taxon>
        <taxon>Flavilitoribacter</taxon>
    </lineage>
</organism>
<evidence type="ECO:0000313" key="1">
    <source>
        <dbReference type="EMBL" id="PHN01777.1"/>
    </source>
</evidence>
<reference evidence="1 2" key="1">
    <citation type="submission" date="2017-10" db="EMBL/GenBank/DDBJ databases">
        <title>The draft genome sequence of Lewinella nigricans NBRC 102662.</title>
        <authorList>
            <person name="Wang K."/>
        </authorList>
    </citation>
    <scope>NUCLEOTIDE SEQUENCE [LARGE SCALE GENOMIC DNA]</scope>
    <source>
        <strain evidence="1 2">NBRC 102662</strain>
    </source>
</reference>
<accession>A0A2D0MZY6</accession>
<dbReference type="OrthoDB" id="639821at2"/>
<dbReference type="EMBL" id="PDUD01000049">
    <property type="protein sequence ID" value="PHN01777.1"/>
    <property type="molecule type" value="Genomic_DNA"/>
</dbReference>
<dbReference type="Proteomes" id="UP000223913">
    <property type="component" value="Unassembled WGS sequence"/>
</dbReference>
<proteinExistence type="predicted"/>
<comment type="caution">
    <text evidence="1">The sequence shown here is derived from an EMBL/GenBank/DDBJ whole genome shotgun (WGS) entry which is preliminary data.</text>
</comment>
<sequence>MGKLDAQLPAAIWKGGLTQVGVPDTFSYELHLEQRGNELSGKAFSVNAKGVKVQFAVKGTWDGQQMLLQEWKQEAPATPRWCLKYVKLNLREDGLGQQLLSGNWRADGCNPGKLWLYPVQENNVITAENTTASRYGRWTGHLDQADREYGFFYEVNLQRDGKGFSQIVSEESGGTARHELEWYWDSVRQVITIVERKVLEKTDPNWPWCIKQAELQLVREPGRQRLSGDWSGFIEGFTLRDGACASGKMYLEKPVVRVESQAEILSQSAIYEQEKDRKVRVDRVLQVNSNKLRIRVWDNGTVDGDIVTVFLNGEQIVTKYRVSKRKWSIPVTLTDEENLLIIHADDLGDITPNTVAVSIDDGTREEVLVLSSDLRVSGGVLIQPFKFKSEK</sequence>
<name>A0A2D0MZY6_FLAN2</name>
<protein>
    <submittedName>
        <fullName evidence="1">Uncharacterized protein</fullName>
    </submittedName>
</protein>
<dbReference type="RefSeq" id="WP_099154824.1">
    <property type="nucleotide sequence ID" value="NZ_PDUD01000049.1"/>
</dbReference>
<keyword evidence="2" id="KW-1185">Reference proteome</keyword>